<dbReference type="Pfam" id="PF14539">
    <property type="entry name" value="DUF4442"/>
    <property type="match status" value="1"/>
</dbReference>
<dbReference type="InterPro" id="IPR029069">
    <property type="entry name" value="HotDog_dom_sf"/>
</dbReference>
<accession>A0AA37SN62</accession>
<dbReference type="SUPFAM" id="SSF54637">
    <property type="entry name" value="Thioesterase/thiol ester dehydrase-isomerase"/>
    <property type="match status" value="1"/>
</dbReference>
<evidence type="ECO:0000313" key="2">
    <source>
        <dbReference type="Proteomes" id="UP001156666"/>
    </source>
</evidence>
<reference evidence="1" key="2">
    <citation type="submission" date="2023-01" db="EMBL/GenBank/DDBJ databases">
        <title>Draft genome sequence of Portibacter lacus strain NBRC 108769.</title>
        <authorList>
            <person name="Sun Q."/>
            <person name="Mori K."/>
        </authorList>
    </citation>
    <scope>NUCLEOTIDE SEQUENCE</scope>
    <source>
        <strain evidence="1">NBRC 108769</strain>
    </source>
</reference>
<name>A0AA37SN62_9BACT</name>
<dbReference type="Proteomes" id="UP001156666">
    <property type="component" value="Unassembled WGS sequence"/>
</dbReference>
<dbReference type="EMBL" id="BSOH01000003">
    <property type="protein sequence ID" value="GLR16089.1"/>
    <property type="molecule type" value="Genomic_DNA"/>
</dbReference>
<dbReference type="Gene3D" id="3.10.129.10">
    <property type="entry name" value="Hotdog Thioesterase"/>
    <property type="match status" value="1"/>
</dbReference>
<evidence type="ECO:0000313" key="1">
    <source>
        <dbReference type="EMBL" id="GLR16089.1"/>
    </source>
</evidence>
<dbReference type="RefSeq" id="WP_235294732.1">
    <property type="nucleotide sequence ID" value="NZ_BSOH01000003.1"/>
</dbReference>
<proteinExistence type="predicted"/>
<dbReference type="AlphaFoldDB" id="A0AA37SN62"/>
<comment type="caution">
    <text evidence="1">The sequence shown here is derived from an EMBL/GenBank/DDBJ whole genome shotgun (WGS) entry which is preliminary data.</text>
</comment>
<protein>
    <submittedName>
        <fullName evidence="1">DUF4442 domain-containing protein</fullName>
    </submittedName>
</protein>
<keyword evidence="2" id="KW-1185">Reference proteome</keyword>
<organism evidence="1 2">
    <name type="scientific">Portibacter lacus</name>
    <dbReference type="NCBI Taxonomy" id="1099794"/>
    <lineage>
        <taxon>Bacteria</taxon>
        <taxon>Pseudomonadati</taxon>
        <taxon>Bacteroidota</taxon>
        <taxon>Saprospiria</taxon>
        <taxon>Saprospirales</taxon>
        <taxon>Haliscomenobacteraceae</taxon>
        <taxon>Portibacter</taxon>
    </lineage>
</organism>
<reference evidence="1" key="1">
    <citation type="journal article" date="2014" name="Int. J. Syst. Evol. Microbiol.">
        <title>Complete genome sequence of Corynebacterium casei LMG S-19264T (=DSM 44701T), isolated from a smear-ripened cheese.</title>
        <authorList>
            <consortium name="US DOE Joint Genome Institute (JGI-PGF)"/>
            <person name="Walter F."/>
            <person name="Albersmeier A."/>
            <person name="Kalinowski J."/>
            <person name="Ruckert C."/>
        </authorList>
    </citation>
    <scope>NUCLEOTIDE SEQUENCE</scope>
    <source>
        <strain evidence="1">NBRC 108769</strain>
    </source>
</reference>
<gene>
    <name evidence="1" type="ORF">GCM10007940_07040</name>
</gene>
<sequence length="162" mass="18004">MEYNNRLNRSLEKVNKLPKFLQNWARNKAIGRAVPMIGTAGIVFDKISCSELVAHIPNHKKIQNHIHQVHAAATVLLAETTTGILLGMNIPDDKLPLMKKLSVKYIKRSIGNQTATATLTEEAIQQIRASESGDLIIPVKLVDESGEDVVVAEMNWAWISKK</sequence>
<dbReference type="InterPro" id="IPR027961">
    <property type="entry name" value="DUF4442"/>
</dbReference>